<evidence type="ECO:0000313" key="5">
    <source>
        <dbReference type="Proteomes" id="UP000298030"/>
    </source>
</evidence>
<evidence type="ECO:0000259" key="3">
    <source>
        <dbReference type="Pfam" id="PF24883"/>
    </source>
</evidence>
<dbReference type="InterPro" id="IPR056884">
    <property type="entry name" value="NPHP3-like_N"/>
</dbReference>
<dbReference type="OrthoDB" id="626167at2759"/>
<dbReference type="Pfam" id="PF24883">
    <property type="entry name" value="NPHP3_N"/>
    <property type="match status" value="1"/>
</dbReference>
<evidence type="ECO:0000256" key="1">
    <source>
        <dbReference type="ARBA" id="ARBA00022737"/>
    </source>
</evidence>
<gene>
    <name evidence="4" type="ORF">FA13DRAFT_1736303</name>
</gene>
<evidence type="ECO:0000256" key="2">
    <source>
        <dbReference type="SAM" id="MobiDB-lite"/>
    </source>
</evidence>
<keyword evidence="5" id="KW-1185">Reference proteome</keyword>
<evidence type="ECO:0000313" key="4">
    <source>
        <dbReference type="EMBL" id="TEB27819.1"/>
    </source>
</evidence>
<dbReference type="InterPro" id="IPR027417">
    <property type="entry name" value="P-loop_NTPase"/>
</dbReference>
<dbReference type="Gene3D" id="3.40.50.300">
    <property type="entry name" value="P-loop containing nucleotide triphosphate hydrolases"/>
    <property type="match status" value="1"/>
</dbReference>
<comment type="caution">
    <text evidence="4">The sequence shown here is derived from an EMBL/GenBank/DDBJ whole genome shotgun (WGS) entry which is preliminary data.</text>
</comment>
<organism evidence="4 5">
    <name type="scientific">Coprinellus micaceus</name>
    <name type="common">Glistening ink-cap mushroom</name>
    <name type="synonym">Coprinus micaceus</name>
    <dbReference type="NCBI Taxonomy" id="71717"/>
    <lineage>
        <taxon>Eukaryota</taxon>
        <taxon>Fungi</taxon>
        <taxon>Dikarya</taxon>
        <taxon>Basidiomycota</taxon>
        <taxon>Agaricomycotina</taxon>
        <taxon>Agaricomycetes</taxon>
        <taxon>Agaricomycetidae</taxon>
        <taxon>Agaricales</taxon>
        <taxon>Agaricineae</taxon>
        <taxon>Psathyrellaceae</taxon>
        <taxon>Coprinellus</taxon>
    </lineage>
</organism>
<feature type="compositionally biased region" description="Pro residues" evidence="2">
    <location>
        <begin position="586"/>
        <end position="595"/>
    </location>
</feature>
<feature type="region of interest" description="Disordered" evidence="2">
    <location>
        <begin position="575"/>
        <end position="595"/>
    </location>
</feature>
<dbReference type="PANTHER" id="PTHR10039:SF14">
    <property type="entry name" value="NACHT DOMAIN-CONTAINING PROTEIN"/>
    <property type="match status" value="1"/>
</dbReference>
<sequence>MDASSLPNTHSLVAKRADIRKVTGDYHDNSVTNIKNIQISSLGRREMDALLNHVVHGALHDSAERGPDAPKCHPDTRTAVQRDMMSWIRHGDEDDVPKKILWLSGPAGSGKTAIAGTIADECEKEGLLAATFFFSAFSVSIDRRLSKNAVSTLLYSLLQHKSIVGLKEEVLAAIDGDPVIFERHLDQQLEKLILRPLRKVAGLSDRRHWPKVIIVDGLDECEGCSESDVGDPESRTKAQKEILSVLSRACADLAFPFRFIVASRPEPYDPDADIRLFLEAMLSDIRRRFSLSSTWVSKAVIDTLVKESSGQFIYAATVIRFLDNPRLGPPQEQLNRVLEWQRLDNSAPFAPVDALYNRILHTSPKPFLAVKWLLFVKEHNMFADEPLYIKELLESYPGETEYVLRSLTSLVGIVDESGGPRFDFYHKSLLDFLKDPKRNADLYVDKDAIDLFIKNRYYEIIQGRGPLSDAAATLAQPPSKEFLNRLCNWLPGFIDPSRKYSSADVEWWLANLGEGRDAEVSWMFASIHEKCDWYHCLSACDVWRNRLLRHGRERGWRLPTAKEMLQDRVKKFKPSAMHGWSKHPLRPPSPPASEP</sequence>
<dbReference type="EMBL" id="QPFP01000037">
    <property type="protein sequence ID" value="TEB27819.1"/>
    <property type="molecule type" value="Genomic_DNA"/>
</dbReference>
<proteinExistence type="predicted"/>
<dbReference type="AlphaFoldDB" id="A0A4Y7T2Q2"/>
<reference evidence="4 5" key="1">
    <citation type="journal article" date="2019" name="Nat. Ecol. Evol.">
        <title>Megaphylogeny resolves global patterns of mushroom evolution.</title>
        <authorList>
            <person name="Varga T."/>
            <person name="Krizsan K."/>
            <person name="Foldi C."/>
            <person name="Dima B."/>
            <person name="Sanchez-Garcia M."/>
            <person name="Sanchez-Ramirez S."/>
            <person name="Szollosi G.J."/>
            <person name="Szarkandi J.G."/>
            <person name="Papp V."/>
            <person name="Albert L."/>
            <person name="Andreopoulos W."/>
            <person name="Angelini C."/>
            <person name="Antonin V."/>
            <person name="Barry K.W."/>
            <person name="Bougher N.L."/>
            <person name="Buchanan P."/>
            <person name="Buyck B."/>
            <person name="Bense V."/>
            <person name="Catcheside P."/>
            <person name="Chovatia M."/>
            <person name="Cooper J."/>
            <person name="Damon W."/>
            <person name="Desjardin D."/>
            <person name="Finy P."/>
            <person name="Geml J."/>
            <person name="Haridas S."/>
            <person name="Hughes K."/>
            <person name="Justo A."/>
            <person name="Karasinski D."/>
            <person name="Kautmanova I."/>
            <person name="Kiss B."/>
            <person name="Kocsube S."/>
            <person name="Kotiranta H."/>
            <person name="LaButti K.M."/>
            <person name="Lechner B.E."/>
            <person name="Liimatainen K."/>
            <person name="Lipzen A."/>
            <person name="Lukacs Z."/>
            <person name="Mihaltcheva S."/>
            <person name="Morgado L.N."/>
            <person name="Niskanen T."/>
            <person name="Noordeloos M.E."/>
            <person name="Ohm R.A."/>
            <person name="Ortiz-Santana B."/>
            <person name="Ovrebo C."/>
            <person name="Racz N."/>
            <person name="Riley R."/>
            <person name="Savchenko A."/>
            <person name="Shiryaev A."/>
            <person name="Soop K."/>
            <person name="Spirin V."/>
            <person name="Szebenyi C."/>
            <person name="Tomsovsky M."/>
            <person name="Tulloss R.E."/>
            <person name="Uehling J."/>
            <person name="Grigoriev I.V."/>
            <person name="Vagvolgyi C."/>
            <person name="Papp T."/>
            <person name="Martin F.M."/>
            <person name="Miettinen O."/>
            <person name="Hibbett D.S."/>
            <person name="Nagy L.G."/>
        </authorList>
    </citation>
    <scope>NUCLEOTIDE SEQUENCE [LARGE SCALE GENOMIC DNA]</scope>
    <source>
        <strain evidence="4 5">FP101781</strain>
    </source>
</reference>
<dbReference type="SUPFAM" id="SSF52540">
    <property type="entry name" value="P-loop containing nucleoside triphosphate hydrolases"/>
    <property type="match status" value="1"/>
</dbReference>
<protein>
    <recommendedName>
        <fullName evidence="3">Nephrocystin 3-like N-terminal domain-containing protein</fullName>
    </recommendedName>
</protein>
<accession>A0A4Y7T2Q2</accession>
<dbReference type="PANTHER" id="PTHR10039">
    <property type="entry name" value="AMELOGENIN"/>
    <property type="match status" value="1"/>
</dbReference>
<dbReference type="Proteomes" id="UP000298030">
    <property type="component" value="Unassembled WGS sequence"/>
</dbReference>
<dbReference type="STRING" id="71717.A0A4Y7T2Q2"/>
<feature type="domain" description="Nephrocystin 3-like N-terminal" evidence="3">
    <location>
        <begin position="95"/>
        <end position="264"/>
    </location>
</feature>
<keyword evidence="1" id="KW-0677">Repeat</keyword>
<name>A0A4Y7T2Q2_COPMI</name>